<dbReference type="SUPFAM" id="SSF54862">
    <property type="entry name" value="4Fe-4S ferredoxins"/>
    <property type="match status" value="1"/>
</dbReference>
<evidence type="ECO:0000256" key="2">
    <source>
        <dbReference type="ARBA" id="ARBA00022448"/>
    </source>
</evidence>
<keyword evidence="3 8" id="KW-0479">Metal-binding</keyword>
<dbReference type="Proteomes" id="UP001331936">
    <property type="component" value="Unassembled WGS sequence"/>
</dbReference>
<accession>A0ABU7JUH0</accession>
<proteinExistence type="predicted"/>
<protein>
    <recommendedName>
        <fullName evidence="8">Ferredoxin</fullName>
    </recommendedName>
</protein>
<keyword evidence="7" id="KW-0003">3Fe-4S</keyword>
<dbReference type="RefSeq" id="WP_330153065.1">
    <property type="nucleotide sequence ID" value="NZ_JAUZMZ010000093.1"/>
</dbReference>
<comment type="function">
    <text evidence="8">Ferredoxins are iron-sulfur proteins that transfer electrons in a wide variety of metabolic reactions.</text>
</comment>
<reference evidence="9 10" key="1">
    <citation type="submission" date="2023-08" db="EMBL/GenBank/DDBJ databases">
        <authorList>
            <person name="Girao M."/>
            <person name="Carvalho M.F."/>
        </authorList>
    </citation>
    <scope>NUCLEOTIDE SEQUENCE [LARGE SCALE GENOMIC DNA]</scope>
    <source>
        <strain evidence="9 10">CC-R104</strain>
    </source>
</reference>
<evidence type="ECO:0000256" key="6">
    <source>
        <dbReference type="ARBA" id="ARBA00023014"/>
    </source>
</evidence>
<comment type="caution">
    <text evidence="9">The sequence shown here is derived from an EMBL/GenBank/DDBJ whole genome shotgun (WGS) entry which is preliminary data.</text>
</comment>
<dbReference type="PANTHER" id="PTHR36923">
    <property type="entry name" value="FERREDOXIN"/>
    <property type="match status" value="1"/>
</dbReference>
<sequence>MTGSPKRLHIDRDMCEAHALCVEIAPEIFDLGDDDIAVCDETPPEALWPKAESAVSACPRQAVSIVEGSPVPSPRSPKGQ</sequence>
<keyword evidence="10" id="KW-1185">Reference proteome</keyword>
<evidence type="ECO:0000256" key="7">
    <source>
        <dbReference type="ARBA" id="ARBA00023291"/>
    </source>
</evidence>
<dbReference type="InterPro" id="IPR001080">
    <property type="entry name" value="3Fe4S_ferredoxin"/>
</dbReference>
<evidence type="ECO:0000256" key="8">
    <source>
        <dbReference type="RuleBase" id="RU368020"/>
    </source>
</evidence>
<keyword evidence="2 8" id="KW-0813">Transport</keyword>
<keyword evidence="6 8" id="KW-0411">Iron-sulfur</keyword>
<evidence type="ECO:0000313" key="10">
    <source>
        <dbReference type="Proteomes" id="UP001331936"/>
    </source>
</evidence>
<name>A0ABU7JUH0_9NOCA</name>
<keyword evidence="5 8" id="KW-0408">Iron</keyword>
<comment type="cofactor">
    <cofactor evidence="1">
        <name>[3Fe-4S] cluster</name>
        <dbReference type="ChEBI" id="CHEBI:21137"/>
    </cofactor>
</comment>
<dbReference type="InterPro" id="IPR051269">
    <property type="entry name" value="Fe-S_cluster_ET"/>
</dbReference>
<evidence type="ECO:0000256" key="1">
    <source>
        <dbReference type="ARBA" id="ARBA00001927"/>
    </source>
</evidence>
<gene>
    <name evidence="9" type="ORF">Q8814_16345</name>
</gene>
<dbReference type="EMBL" id="JAUZMZ010000093">
    <property type="protein sequence ID" value="MEE2033671.1"/>
    <property type="molecule type" value="Genomic_DNA"/>
</dbReference>
<dbReference type="PANTHER" id="PTHR36923:SF3">
    <property type="entry name" value="FERREDOXIN"/>
    <property type="match status" value="1"/>
</dbReference>
<dbReference type="Pfam" id="PF13459">
    <property type="entry name" value="Fer4_15"/>
    <property type="match status" value="1"/>
</dbReference>
<evidence type="ECO:0000256" key="3">
    <source>
        <dbReference type="ARBA" id="ARBA00022723"/>
    </source>
</evidence>
<organism evidence="9 10">
    <name type="scientific">Rhodococcus chondri</name>
    <dbReference type="NCBI Taxonomy" id="3065941"/>
    <lineage>
        <taxon>Bacteria</taxon>
        <taxon>Bacillati</taxon>
        <taxon>Actinomycetota</taxon>
        <taxon>Actinomycetes</taxon>
        <taxon>Mycobacteriales</taxon>
        <taxon>Nocardiaceae</taxon>
        <taxon>Rhodococcus</taxon>
    </lineage>
</organism>
<evidence type="ECO:0000256" key="5">
    <source>
        <dbReference type="ARBA" id="ARBA00023004"/>
    </source>
</evidence>
<dbReference type="Gene3D" id="3.30.70.20">
    <property type="match status" value="1"/>
</dbReference>
<keyword evidence="4 8" id="KW-0249">Electron transport</keyword>
<evidence type="ECO:0000313" key="9">
    <source>
        <dbReference type="EMBL" id="MEE2033671.1"/>
    </source>
</evidence>
<evidence type="ECO:0000256" key="4">
    <source>
        <dbReference type="ARBA" id="ARBA00022982"/>
    </source>
</evidence>
<dbReference type="PRINTS" id="PR00352">
    <property type="entry name" value="3FE4SFRDOXIN"/>
</dbReference>